<evidence type="ECO:0000313" key="3">
    <source>
        <dbReference type="Proteomes" id="UP000018896"/>
    </source>
</evidence>
<keyword evidence="3" id="KW-1185">Reference proteome</keyword>
<name>W4QUJ4_HALA3</name>
<dbReference type="eggNOG" id="COG4841">
    <property type="taxonomic scope" value="Bacteria"/>
</dbReference>
<dbReference type="Proteomes" id="UP000018896">
    <property type="component" value="Unassembled WGS sequence"/>
</dbReference>
<dbReference type="Gene3D" id="2.60.300.12">
    <property type="entry name" value="HesB-like domain"/>
    <property type="match status" value="1"/>
</dbReference>
<evidence type="ECO:0000313" key="2">
    <source>
        <dbReference type="EMBL" id="GAE35756.1"/>
    </source>
</evidence>
<dbReference type="InterPro" id="IPR008326">
    <property type="entry name" value="PdhI-like"/>
</dbReference>
<dbReference type="EMBL" id="BAUV01000022">
    <property type="protein sequence ID" value="GAE35756.1"/>
    <property type="molecule type" value="Genomic_DNA"/>
</dbReference>
<dbReference type="InterPro" id="IPR035903">
    <property type="entry name" value="HesB-like_dom_sf"/>
</dbReference>
<accession>W4QUJ4</accession>
<dbReference type="AlphaFoldDB" id="W4QUJ4"/>
<comment type="caution">
    <text evidence="2">The sequence shown here is derived from an EMBL/GenBank/DDBJ whole genome shotgun (WGS) entry which is preliminary data.</text>
</comment>
<dbReference type="PIRSF" id="PIRSF034852">
    <property type="entry name" value="UCP034852"/>
    <property type="match status" value="1"/>
</dbReference>
<dbReference type="SUPFAM" id="SSF89360">
    <property type="entry name" value="HesB-like domain"/>
    <property type="match status" value="1"/>
</dbReference>
<comment type="similarity">
    <text evidence="1">Belongs to the HesB/IscA family.</text>
</comment>
<dbReference type="OrthoDB" id="1645729at2"/>
<dbReference type="RefSeq" id="WP_035665283.1">
    <property type="nucleotide sequence ID" value="NZ_BAUV01000022.1"/>
</dbReference>
<organism evidence="2 3">
    <name type="scientific">Halalkalibacter akibai (strain ATCC 43226 / DSM 21942 / CIP 109018 / JCM 9157 / 1139)</name>
    <name type="common">Bacillus akibai</name>
    <dbReference type="NCBI Taxonomy" id="1236973"/>
    <lineage>
        <taxon>Bacteria</taxon>
        <taxon>Bacillati</taxon>
        <taxon>Bacillota</taxon>
        <taxon>Bacilli</taxon>
        <taxon>Bacillales</taxon>
        <taxon>Bacillaceae</taxon>
        <taxon>Halalkalibacter</taxon>
    </lineage>
</organism>
<evidence type="ECO:0008006" key="4">
    <source>
        <dbReference type="Google" id="ProtNLM"/>
    </source>
</evidence>
<proteinExistence type="inferred from homology"/>
<evidence type="ECO:0000256" key="1">
    <source>
        <dbReference type="ARBA" id="ARBA00006718"/>
    </source>
</evidence>
<dbReference type="STRING" id="1236973.JCM9157_2887"/>
<protein>
    <recommendedName>
        <fullName evidence="4">FeS cluster biogenesis domain-containing protein</fullName>
    </recommendedName>
</protein>
<sequence length="105" mass="12363">MNIQVTKPALQWFKDEFNLKEKDEYIRFFARYGGCGSIQSGFSLGIHHEEEKPVSVGAREETDGIVFFIAEEDIWYFKGYDLKVKYSRKNEEIEFVYEESSEQAD</sequence>
<reference evidence="2 3" key="1">
    <citation type="journal article" date="2014" name="Genome Announc.">
        <title>Draft Genome Sequences of Three Alkaliphilic Bacillus Strains, Bacillus wakoensis JCM 9140T, Bacillus akibai JCM 9157T, and Bacillus hemicellulosilyticus JCM 9152T.</title>
        <authorList>
            <person name="Yuki M."/>
            <person name="Oshima K."/>
            <person name="Suda W."/>
            <person name="Oshida Y."/>
            <person name="Kitamura K."/>
            <person name="Iida T."/>
            <person name="Hattori M."/>
            <person name="Ohkuma M."/>
        </authorList>
    </citation>
    <scope>NUCLEOTIDE SEQUENCE [LARGE SCALE GENOMIC DNA]</scope>
    <source>
        <strain evidence="2 3">JCM 9157</strain>
    </source>
</reference>
<gene>
    <name evidence="2" type="ORF">JCM9157_2887</name>
</gene>